<feature type="domain" description="Alpha-L-rhamnosidase six-hairpin glycosidase" evidence="4">
    <location>
        <begin position="1109"/>
        <end position="1334"/>
    </location>
</feature>
<dbReference type="GO" id="GO:0003824">
    <property type="term" value="F:catalytic activity"/>
    <property type="evidence" value="ECO:0007669"/>
    <property type="project" value="UniProtKB-ARBA"/>
</dbReference>
<dbReference type="EMBL" id="WWBZ02000002">
    <property type="protein sequence ID" value="KAF4312779.1"/>
    <property type="molecule type" value="Genomic_DNA"/>
</dbReference>
<dbReference type="InterPro" id="IPR004875">
    <property type="entry name" value="DDE_SF_endonuclease_dom"/>
</dbReference>
<dbReference type="Proteomes" id="UP000572817">
    <property type="component" value="Unassembled WGS sequence"/>
</dbReference>
<dbReference type="Gene3D" id="2.60.420.10">
    <property type="entry name" value="Maltose phosphorylase, domain 3"/>
    <property type="match status" value="1"/>
</dbReference>
<evidence type="ECO:0000259" key="3">
    <source>
        <dbReference type="Pfam" id="PF03184"/>
    </source>
</evidence>
<feature type="transmembrane region" description="Helical" evidence="2">
    <location>
        <begin position="115"/>
        <end position="137"/>
    </location>
</feature>
<feature type="compositionally biased region" description="Low complexity" evidence="1">
    <location>
        <begin position="394"/>
        <end position="403"/>
    </location>
</feature>
<evidence type="ECO:0000313" key="7">
    <source>
        <dbReference type="Proteomes" id="UP000572817"/>
    </source>
</evidence>
<dbReference type="Pfam" id="PF03184">
    <property type="entry name" value="DDE_1"/>
    <property type="match status" value="1"/>
</dbReference>
<evidence type="ECO:0000259" key="5">
    <source>
        <dbReference type="Pfam" id="PF20684"/>
    </source>
</evidence>
<dbReference type="InterPro" id="IPR012341">
    <property type="entry name" value="6hp_glycosidase-like_sf"/>
</dbReference>
<evidence type="ECO:0000259" key="4">
    <source>
        <dbReference type="Pfam" id="PF17389"/>
    </source>
</evidence>
<keyword evidence="7" id="KW-1185">Reference proteome</keyword>
<feature type="transmembrane region" description="Helical" evidence="2">
    <location>
        <begin position="36"/>
        <end position="57"/>
    </location>
</feature>
<organism evidence="6 7">
    <name type="scientific">Botryosphaeria dothidea</name>
    <dbReference type="NCBI Taxonomy" id="55169"/>
    <lineage>
        <taxon>Eukaryota</taxon>
        <taxon>Fungi</taxon>
        <taxon>Dikarya</taxon>
        <taxon>Ascomycota</taxon>
        <taxon>Pezizomycotina</taxon>
        <taxon>Dothideomycetes</taxon>
        <taxon>Dothideomycetes incertae sedis</taxon>
        <taxon>Botryosphaeriales</taxon>
        <taxon>Botryosphaeriaceae</taxon>
        <taxon>Botryosphaeria</taxon>
    </lineage>
</organism>
<keyword evidence="2" id="KW-0812">Transmembrane</keyword>
<feature type="compositionally biased region" description="Polar residues" evidence="1">
    <location>
        <begin position="819"/>
        <end position="834"/>
    </location>
</feature>
<dbReference type="GO" id="GO:0003676">
    <property type="term" value="F:nucleic acid binding"/>
    <property type="evidence" value="ECO:0007669"/>
    <property type="project" value="InterPro"/>
</dbReference>
<keyword evidence="2" id="KW-0472">Membrane</keyword>
<feature type="transmembrane region" description="Helical" evidence="2">
    <location>
        <begin position="69"/>
        <end position="87"/>
    </location>
</feature>
<dbReference type="Pfam" id="PF20684">
    <property type="entry name" value="Fung_rhodopsin"/>
    <property type="match status" value="1"/>
</dbReference>
<name>A0A8H4J511_9PEZI</name>
<feature type="compositionally biased region" description="Basic and acidic residues" evidence="1">
    <location>
        <begin position="404"/>
        <end position="431"/>
    </location>
</feature>
<evidence type="ECO:0000256" key="1">
    <source>
        <dbReference type="SAM" id="MobiDB-lite"/>
    </source>
</evidence>
<dbReference type="InterPro" id="IPR008928">
    <property type="entry name" value="6-hairpin_glycosidase_sf"/>
</dbReference>
<protein>
    <submittedName>
        <fullName evidence="6">Bacterial alpha-L-rhamnosidase</fullName>
    </submittedName>
</protein>
<reference evidence="6" key="1">
    <citation type="submission" date="2020-04" db="EMBL/GenBank/DDBJ databases">
        <title>Genome Assembly and Annotation of Botryosphaeria dothidea sdau 11-99, a Latent Pathogen of Apple Fruit Ring Rot in China.</title>
        <authorList>
            <person name="Yu C."/>
            <person name="Diao Y."/>
            <person name="Lu Q."/>
            <person name="Zhao J."/>
            <person name="Cui S."/>
            <person name="Peng C."/>
            <person name="He B."/>
            <person name="Liu H."/>
        </authorList>
    </citation>
    <scope>NUCLEOTIDE SEQUENCE [LARGE SCALE GENOMIC DNA]</scope>
    <source>
        <strain evidence="6">Sdau11-99</strain>
    </source>
</reference>
<evidence type="ECO:0000256" key="2">
    <source>
        <dbReference type="SAM" id="Phobius"/>
    </source>
</evidence>
<dbReference type="Pfam" id="PF17389">
    <property type="entry name" value="Bac_rhamnosid6H"/>
    <property type="match status" value="1"/>
</dbReference>
<evidence type="ECO:0000313" key="6">
    <source>
        <dbReference type="EMBL" id="KAF4312779.1"/>
    </source>
</evidence>
<feature type="region of interest" description="Disordered" evidence="1">
    <location>
        <begin position="813"/>
        <end position="864"/>
    </location>
</feature>
<dbReference type="GO" id="GO:0005975">
    <property type="term" value="P:carbohydrate metabolic process"/>
    <property type="evidence" value="ECO:0007669"/>
    <property type="project" value="InterPro"/>
</dbReference>
<feature type="transmembrane region" description="Helical" evidence="2">
    <location>
        <begin position="203"/>
        <end position="223"/>
    </location>
</feature>
<gene>
    <name evidence="6" type="ORF">GTA08_BOTSDO11722</name>
</gene>
<keyword evidence="2" id="KW-1133">Transmembrane helix</keyword>
<feature type="domain" description="DDE-1" evidence="3">
    <location>
        <begin position="542"/>
        <end position="688"/>
    </location>
</feature>
<proteinExistence type="predicted"/>
<feature type="transmembrane region" description="Helical" evidence="2">
    <location>
        <begin position="149"/>
        <end position="170"/>
    </location>
</feature>
<dbReference type="SUPFAM" id="SSF48208">
    <property type="entry name" value="Six-hairpin glycosidases"/>
    <property type="match status" value="1"/>
</dbReference>
<dbReference type="PANTHER" id="PTHR34987">
    <property type="entry name" value="C, PUTATIVE (AFU_ORTHOLOGUE AFUA_3G02880)-RELATED"/>
    <property type="match status" value="1"/>
</dbReference>
<dbReference type="InterPro" id="IPR049326">
    <property type="entry name" value="Rhodopsin_dom_fungi"/>
</dbReference>
<feature type="compositionally biased region" description="Basic and acidic residues" evidence="1">
    <location>
        <begin position="440"/>
        <end position="449"/>
    </location>
</feature>
<feature type="compositionally biased region" description="Low complexity" evidence="1">
    <location>
        <begin position="850"/>
        <end position="859"/>
    </location>
</feature>
<accession>A0A8H4J511</accession>
<comment type="caution">
    <text evidence="6">The sequence shown here is derived from an EMBL/GenBank/DDBJ whole genome shotgun (WGS) entry which is preliminary data.</text>
</comment>
<feature type="region of interest" description="Disordered" evidence="1">
    <location>
        <begin position="380"/>
        <end position="457"/>
    </location>
</feature>
<dbReference type="Gene3D" id="1.50.10.10">
    <property type="match status" value="1"/>
</dbReference>
<feature type="domain" description="Rhodopsin" evidence="5">
    <location>
        <begin position="53"/>
        <end position="298"/>
    </location>
</feature>
<dbReference type="InterPro" id="IPR035396">
    <property type="entry name" value="Bac_rhamnosid6H"/>
</dbReference>
<dbReference type="OrthoDB" id="10036721at2759"/>
<dbReference type="PANTHER" id="PTHR34987:SF6">
    <property type="entry name" value="ALPHA-L-RHAMNOSIDASE SIX-HAIRPIN GLYCOSIDASE DOMAIN-CONTAINING PROTEIN"/>
    <property type="match status" value="1"/>
</dbReference>
<feature type="transmembrane region" description="Helical" evidence="2">
    <location>
        <begin position="235"/>
        <end position="253"/>
    </location>
</feature>
<sequence>MSVYLKRQSGSDSVTDESGLSQFPPEYVNFDNSHEILSITSVFCALAAVVVMLRFYVRAWMLRFVGSDDCVMLLAMVLSIVVLVCFVQETEHGLGKHAAVMVMDPVNYTKFSKWLYAHAIIVMVAVSAVKISIALFLMRLAQRTRNVRFLWGTIVFLVMFTIACAGTLIFQCTPVAAAWDYSLRAPIGNAKCFSMTTFRNIGMFNSIVNILTDFLFASLPVPLVWRLKVNLRTKITLVSVLSLGYFAAAAAIVKCVSQWNVLDDPDWTVHDSFNVWNYIELNIGIIAASLPALKPLFNWFLETARAITSSGGRTGNRRPSGYNGYGSRSATLGYLKQPDSSSFAMASMSRSRGDAENMKVDPYVAQVSVGVREVGQLDSRLNTGLPLTSKGSRESSGSTSKASKQGEKDWDLEARKTSGDGILPHEDETLRPRGRGILRTTEERGEKQVGKNWPDNFINRTPELKTQWSRSYDRQRAVNEDSRVIGDWFKLVQSIKAKYGIQDEDSYNFDETGFMMGVISSQLVVTGSERRGKRKVVQPGNREWTTVIQAINAAGWAIPPFIIFAGKNHISSWYEDNAIAGDWVIGVSENGWTTNELGVAWLKHFDAHTKTRTVGTHRLLIIDGHSSHNSLDFQEICKESNIITLCMPAHSSHLLQPLDVGCFSPLKRAYGDQICGLARNRINHITKLEFLPAFKAAFERDPASKQLGATRGSRSAVLRGVRGVQPFLQQGSSRSLCERPIRRLASRLLRHLGRQSPFGRVNTARPAPVNGRSGTAMTHVMWLSVQTTPSRQAPVLHFLLKLVNAIRHIPASSALGPGENTTLSNNVPARTSSRPARFGGHCPAGGGSAGPSPSGPSASLRHSSVAAQTMASHCSIRRTAALLTTLAASALAVPYEEYILAPSSRTLHPVSVWKVNGTVEGAESVAGDSLGSAIFTDPSAVTFDYEKNIAGVVSLTIGNLSDENQHIGITFSESSLWISGESSDATADAGEDETLWFQPKEAGVYTVPRQNERGAFRYLSLVHNTTGSLEVTQVTTHYTAMPHWADDQLRNYTGYFHCDDDLLNRVWYAGAYTNQICTIDPNHGDALIYLGEITSNMTTEEVGSLPWYVNYTISNGTSVLVDGAKRDRLVWAGDMAIAVVASTNDLISIQNALNSLFDIQNKSSGQLPYAGRPFTYTLSHTYHMYTIIGVADLYLYSGDMDYLQSIWDDVKLAMDFALSFIDDTGLMNVTSSNDWLRFGMGGHNIEANAILYYTISQVSILASALNETDTLATWSSTADKIKSAANTLLWDASAGLYRDNETTTLHPQDGNAWAVVANLTLNSTQSSSISQQLTSRWTPYGAPAPEAADAISPFISGFELQAHVQAGNASAALALVRLQWGFMLDDPRMTNSTFVEGYSTTGDLHYAPYHNDPRISHAHGWATGPTSTLTFLVAGIQLLSAGGQTWVIKPSLGDLATAEAGFATGLGAFSVNNTRDARTGAFGIAFETPAGTSGSVSVEYPACDGTLVVEGAETNSVDVKAAEKKGAADRVVVEGLSGGKWTVDFQCA</sequence>